<dbReference type="GO" id="GO:0008684">
    <property type="term" value="F:2-oxopent-4-enoate hydratase activity"/>
    <property type="evidence" value="ECO:0007669"/>
    <property type="project" value="TreeGrafter"/>
</dbReference>
<dbReference type="RefSeq" id="WP_085258157.1">
    <property type="nucleotide sequence ID" value="NZ_AP022573.1"/>
</dbReference>
<accession>A0AAJ3NM37</accession>
<keyword evidence="4" id="KW-1185">Reference proteome</keyword>
<evidence type="ECO:0000313" key="4">
    <source>
        <dbReference type="Proteomes" id="UP000193387"/>
    </source>
</evidence>
<evidence type="ECO:0000313" key="3">
    <source>
        <dbReference type="EMBL" id="ORW65119.1"/>
    </source>
</evidence>
<dbReference type="Pfam" id="PF01557">
    <property type="entry name" value="FAA_hydrolase"/>
    <property type="match status" value="1"/>
</dbReference>
<dbReference type="PANTHER" id="PTHR30143">
    <property type="entry name" value="ACID HYDRATASE"/>
    <property type="match status" value="1"/>
</dbReference>
<name>A0AAJ3NM37_9MYCO</name>
<evidence type="ECO:0000256" key="1">
    <source>
        <dbReference type="ARBA" id="ARBA00023239"/>
    </source>
</evidence>
<dbReference type="Proteomes" id="UP000193387">
    <property type="component" value="Unassembled WGS sequence"/>
</dbReference>
<keyword evidence="1" id="KW-0456">Lyase</keyword>
<dbReference type="EMBL" id="LQPR01000076">
    <property type="protein sequence ID" value="ORW65119.1"/>
    <property type="molecule type" value="Genomic_DNA"/>
</dbReference>
<dbReference type="InterPro" id="IPR036663">
    <property type="entry name" value="Fumarylacetoacetase_C_sf"/>
</dbReference>
<gene>
    <name evidence="3" type="ORF">AWC23_24520</name>
</gene>
<dbReference type="AlphaFoldDB" id="A0AAJ3NM37"/>
<dbReference type="GO" id="GO:0005737">
    <property type="term" value="C:cytoplasm"/>
    <property type="evidence" value="ECO:0007669"/>
    <property type="project" value="TreeGrafter"/>
</dbReference>
<dbReference type="InterPro" id="IPR011234">
    <property type="entry name" value="Fumarylacetoacetase-like_C"/>
</dbReference>
<dbReference type="Gene3D" id="3.90.850.10">
    <property type="entry name" value="Fumarylacetoacetase-like, C-terminal domain"/>
    <property type="match status" value="1"/>
</dbReference>
<evidence type="ECO:0000259" key="2">
    <source>
        <dbReference type="Pfam" id="PF01557"/>
    </source>
</evidence>
<dbReference type="InterPro" id="IPR050772">
    <property type="entry name" value="Hydratase-Decarb/MhpD_sf"/>
</dbReference>
<reference evidence="3 4" key="1">
    <citation type="submission" date="2016-01" db="EMBL/GenBank/DDBJ databases">
        <title>The new phylogeny of the genus Mycobacterium.</title>
        <authorList>
            <person name="Tarcisio F."/>
            <person name="Conor M."/>
            <person name="Antonella G."/>
            <person name="Elisabetta G."/>
            <person name="Giulia F.S."/>
            <person name="Sara T."/>
            <person name="Anna F."/>
            <person name="Clotilde B."/>
            <person name="Roberto B."/>
            <person name="Veronica D.S."/>
            <person name="Fabio R."/>
            <person name="Monica P."/>
            <person name="Olivier J."/>
            <person name="Enrico T."/>
            <person name="Nicola S."/>
        </authorList>
    </citation>
    <scope>NUCLEOTIDE SEQUENCE [LARGE SCALE GENOMIC DNA]</scope>
    <source>
        <strain evidence="3 4">DSM 44616</strain>
    </source>
</reference>
<protein>
    <submittedName>
        <fullName evidence="3">2-keto-4-pentenoate hydratase</fullName>
    </submittedName>
</protein>
<comment type="caution">
    <text evidence="3">The sequence shown here is derived from an EMBL/GenBank/DDBJ whole genome shotgun (WGS) entry which is preliminary data.</text>
</comment>
<feature type="domain" description="Fumarylacetoacetase-like C-terminal" evidence="2">
    <location>
        <begin position="81"/>
        <end position="263"/>
    </location>
</feature>
<proteinExistence type="predicted"/>
<sequence>MSEGESGPAIRSAASRLLQARASRQPCAPVRDLIGSSDIGLAYRVQHRVNEDRIANGAAVVGHKIGLTSPAVQKQLGVNQPDLGVLFSDMCYSEGDKVPIDELLQPKVEAEIAFVLGADLDEEHVDAHRFRGAVDHAVVALEVVDSRIANWDITITDTIADNASCGLFVLGEKTLSIEDFEPANVSMTLAMDGEIVSVGDGKACLGDPLAACAWLATTGRRFGSPLRAGDIVLSGALGPMVGVCAGSRISAEISALGRVSATFA</sequence>
<dbReference type="SUPFAM" id="SSF56529">
    <property type="entry name" value="FAH"/>
    <property type="match status" value="1"/>
</dbReference>
<organism evidence="3 4">
    <name type="scientific">Mycobacterium saskatchewanense</name>
    <dbReference type="NCBI Taxonomy" id="220927"/>
    <lineage>
        <taxon>Bacteria</taxon>
        <taxon>Bacillati</taxon>
        <taxon>Actinomycetota</taxon>
        <taxon>Actinomycetes</taxon>
        <taxon>Mycobacteriales</taxon>
        <taxon>Mycobacteriaceae</taxon>
        <taxon>Mycobacterium</taxon>
        <taxon>Mycobacterium simiae complex</taxon>
    </lineage>
</organism>
<dbReference type="PANTHER" id="PTHR30143:SF0">
    <property type="entry name" value="2-KETO-4-PENTENOATE HYDRATASE"/>
    <property type="match status" value="1"/>
</dbReference>